<keyword evidence="1" id="KW-0175">Coiled coil</keyword>
<dbReference type="GeneID" id="89936038"/>
<evidence type="ECO:0000313" key="5">
    <source>
        <dbReference type="Proteomes" id="UP001302812"/>
    </source>
</evidence>
<dbReference type="PANTHER" id="PTHR28260:SF1">
    <property type="entry name" value="SPINDLE POLE BODY COMPONENT SPC105"/>
    <property type="match status" value="1"/>
</dbReference>
<dbReference type="Pfam" id="PF18210">
    <property type="entry name" value="Knl1_RWD_C"/>
    <property type="match status" value="1"/>
</dbReference>
<sequence>MASQGDATLPATRRARKSIGGTVPTRKNGERENVTADMSSATAASRKKSRSKSMGPGGLDGLKMGNGNRRASLAVYSGPPPRSILKPTIPLIPEIPSFRPKPTSGNGTTDNDGAGTKIALRTEEEQQAAAREREERERAELEKEINDRREARRKSLANRRVSFAAEATLHTFHEIEFNQDSTTSTDSSHRASSHAAQSPSASTHEHPSSDPPSTPLDHDHQYAAESPAKQRESHQRRRRRSSAVSSVYSEEDTIASTVYDSDFENADGVAEIQGEEMTGSSDDDDGTMVTVDAEEVTMASVTSGQSGLSADSTGSLDENLRLAARRAATQHVNDDEEEVIAGFAGWGRKNHSQESIAQNMAKEQNVRNGSPDAEDQADMEMDMDADMEMTSAVGGIIRPQVGSPTRDADEDEDMSMEVTKALGGILSKPAPGARRKSARLSSQQKPDNFGEQTMEFTTAVGGIRQGALLEESEGEIDPNEDMSMEFTAVMGSLLSRGFAKSGAQNGRRRTIAEDNEEGAEGTMMDMTVNVGRILPAEAEKDGDGDQTMEMDITRAVGGIIRSVSASEARTAARKAMEQEADEPAPSVTATAELDISPKLLAPSTADENNSSGPSPFRGKGLRRSPPRAVFPEPRSPIPPSSSPFMGSPSPKRNAPPASRSPARTPPLTRSQSSSPMRTASSPAKTTPRSPLKQGLFQQDPSTGLSTPRIILTPQGRRLSGVGADRPGLGSPRVAEIFDRRESIGEAATDFVPSQPVNPRRTVAFTDPRVMEAEIDREYQDEQYQEDSRRSPGREGNGFRDENETALNLREMIQSLSPKKNPLKGRKSLHIGSARGLLGKRPAELDEDDEGEETDGIKRLRGHQGSPVKNIRLQSPPSKAETTTGRKTRPSIMPADAAHSDNITPTGARSPQRTTTPRGQGRFRDGYDEPTNTVDLDHTAHIQEVEMQDDDGERIHLQDFLNMTSIRFMELTTTKRRHTVAPGASRDSTSAGGKDDMSLERCVVAGACTVPMLELYQHSCRELKKYISEGRRIVREIETETFEENPPLFREYMTASPEFKVLMDNQFKNVKTHARLLSKAMWYEWRMKLQEGLKEGLMKIAEGMDNDDRLLKKQQELLSSVLPDMIKRFEALQAEHENLEAVARDLADCDPKDLEDARAELAAVDKSIAEKTRKIEELRRQLDESTQSIESSTQQKQQYLEEIREADRIREECRGWSSAEISKLKGKSGTQASALS</sequence>
<feature type="compositionally biased region" description="Basic and acidic residues" evidence="2">
    <location>
        <begin position="120"/>
        <end position="150"/>
    </location>
</feature>
<dbReference type="PANTHER" id="PTHR28260">
    <property type="entry name" value="SPINDLE POLE BODY COMPONENT SPC105"/>
    <property type="match status" value="1"/>
</dbReference>
<dbReference type="Pfam" id="PF15402">
    <property type="entry name" value="MELT_2"/>
    <property type="match status" value="6"/>
</dbReference>
<feature type="compositionally biased region" description="Polar residues" evidence="2">
    <location>
        <begin position="871"/>
        <end position="884"/>
    </location>
</feature>
<feature type="coiled-coil region" evidence="1">
    <location>
        <begin position="1121"/>
        <end position="1208"/>
    </location>
</feature>
<reference evidence="4" key="1">
    <citation type="journal article" date="2023" name="Mol. Phylogenet. Evol.">
        <title>Genome-scale phylogeny and comparative genomics of the fungal order Sordariales.</title>
        <authorList>
            <person name="Hensen N."/>
            <person name="Bonometti L."/>
            <person name="Westerberg I."/>
            <person name="Brannstrom I.O."/>
            <person name="Guillou S."/>
            <person name="Cros-Aarteil S."/>
            <person name="Calhoun S."/>
            <person name="Haridas S."/>
            <person name="Kuo A."/>
            <person name="Mondo S."/>
            <person name="Pangilinan J."/>
            <person name="Riley R."/>
            <person name="LaButti K."/>
            <person name="Andreopoulos B."/>
            <person name="Lipzen A."/>
            <person name="Chen C."/>
            <person name="Yan M."/>
            <person name="Daum C."/>
            <person name="Ng V."/>
            <person name="Clum A."/>
            <person name="Steindorff A."/>
            <person name="Ohm R.A."/>
            <person name="Martin F."/>
            <person name="Silar P."/>
            <person name="Natvig D.O."/>
            <person name="Lalanne C."/>
            <person name="Gautier V."/>
            <person name="Ament-Velasquez S.L."/>
            <person name="Kruys A."/>
            <person name="Hutchinson M.I."/>
            <person name="Powell A.J."/>
            <person name="Barry K."/>
            <person name="Miller A.N."/>
            <person name="Grigoriev I.V."/>
            <person name="Debuchy R."/>
            <person name="Gladieux P."/>
            <person name="Hiltunen Thoren M."/>
            <person name="Johannesson H."/>
        </authorList>
    </citation>
    <scope>NUCLEOTIDE SEQUENCE</scope>
    <source>
        <strain evidence="4">CBS 508.74</strain>
    </source>
</reference>
<evidence type="ECO:0000313" key="4">
    <source>
        <dbReference type="EMBL" id="KAK4110472.1"/>
    </source>
</evidence>
<gene>
    <name evidence="4" type="ORF">N656DRAFT_713652</name>
</gene>
<dbReference type="InterPro" id="IPR033338">
    <property type="entry name" value="Spc105/Spc7"/>
</dbReference>
<feature type="region of interest" description="Disordered" evidence="2">
    <location>
        <begin position="426"/>
        <end position="448"/>
    </location>
</feature>
<comment type="caution">
    <text evidence="4">The sequence shown here is derived from an EMBL/GenBank/DDBJ whole genome shotgun (WGS) entry which is preliminary data.</text>
</comment>
<protein>
    <submittedName>
        <fullName evidence="4">Spc7-domain-containing protein</fullName>
    </submittedName>
</protein>
<evidence type="ECO:0000256" key="1">
    <source>
        <dbReference type="SAM" id="Coils"/>
    </source>
</evidence>
<dbReference type="GO" id="GO:0007094">
    <property type="term" value="P:mitotic spindle assembly checkpoint signaling"/>
    <property type="evidence" value="ECO:0007669"/>
    <property type="project" value="TreeGrafter"/>
</dbReference>
<feature type="compositionally biased region" description="Low complexity" evidence="2">
    <location>
        <begin position="642"/>
        <end position="666"/>
    </location>
</feature>
<reference evidence="4" key="2">
    <citation type="submission" date="2023-05" db="EMBL/GenBank/DDBJ databases">
        <authorList>
            <consortium name="Lawrence Berkeley National Laboratory"/>
            <person name="Steindorff A."/>
            <person name="Hensen N."/>
            <person name="Bonometti L."/>
            <person name="Westerberg I."/>
            <person name="Brannstrom I.O."/>
            <person name="Guillou S."/>
            <person name="Cros-Aarteil S."/>
            <person name="Calhoun S."/>
            <person name="Haridas S."/>
            <person name="Kuo A."/>
            <person name="Mondo S."/>
            <person name="Pangilinan J."/>
            <person name="Riley R."/>
            <person name="Labutti K."/>
            <person name="Andreopoulos B."/>
            <person name="Lipzen A."/>
            <person name="Chen C."/>
            <person name="Yanf M."/>
            <person name="Daum C."/>
            <person name="Ng V."/>
            <person name="Clum A."/>
            <person name="Ohm R."/>
            <person name="Martin F."/>
            <person name="Silar P."/>
            <person name="Natvig D."/>
            <person name="Lalanne C."/>
            <person name="Gautier V."/>
            <person name="Ament-Velasquez S.L."/>
            <person name="Kruys A."/>
            <person name="Hutchinson M.I."/>
            <person name="Powell A.J."/>
            <person name="Barry K."/>
            <person name="Miller A.N."/>
            <person name="Grigoriev I.V."/>
            <person name="Debuchy R."/>
            <person name="Gladieux P."/>
            <person name="Thoren M.H."/>
            <person name="Johannesson H."/>
        </authorList>
    </citation>
    <scope>NUCLEOTIDE SEQUENCE</scope>
    <source>
        <strain evidence="4">CBS 508.74</strain>
    </source>
</reference>
<keyword evidence="5" id="KW-1185">Reference proteome</keyword>
<evidence type="ECO:0000259" key="3">
    <source>
        <dbReference type="SMART" id="SM00787"/>
    </source>
</evidence>
<feature type="compositionally biased region" description="Acidic residues" evidence="2">
    <location>
        <begin position="844"/>
        <end position="853"/>
    </location>
</feature>
<feature type="region of interest" description="Disordered" evidence="2">
    <location>
        <begin position="1"/>
        <end position="155"/>
    </location>
</feature>
<feature type="compositionally biased region" description="Polar residues" evidence="2">
    <location>
        <begin position="439"/>
        <end position="448"/>
    </location>
</feature>
<dbReference type="GO" id="GO:0034501">
    <property type="term" value="P:protein localization to kinetochore"/>
    <property type="evidence" value="ECO:0007669"/>
    <property type="project" value="TreeGrafter"/>
</dbReference>
<feature type="region of interest" description="Disordered" evidence="2">
    <location>
        <begin position="177"/>
        <end position="250"/>
    </location>
</feature>
<feature type="compositionally biased region" description="Low complexity" evidence="2">
    <location>
        <begin position="103"/>
        <end position="116"/>
    </location>
</feature>
<feature type="compositionally biased region" description="Polar residues" evidence="2">
    <location>
        <begin position="667"/>
        <end position="688"/>
    </location>
</feature>
<feature type="compositionally biased region" description="Polar residues" evidence="2">
    <location>
        <begin position="695"/>
        <end position="705"/>
    </location>
</feature>
<feature type="region of interest" description="Disordered" evidence="2">
    <location>
        <begin position="815"/>
        <end position="932"/>
    </location>
</feature>
<dbReference type="InterPro" id="IPR013253">
    <property type="entry name" value="Spc7_domain"/>
</dbReference>
<dbReference type="GO" id="GO:1990758">
    <property type="term" value="P:mitotic sister chromatid biorientation"/>
    <property type="evidence" value="ECO:0007669"/>
    <property type="project" value="TreeGrafter"/>
</dbReference>
<feature type="compositionally biased region" description="Low complexity" evidence="2">
    <location>
        <begin position="193"/>
        <end position="202"/>
    </location>
</feature>
<dbReference type="SMART" id="SM00787">
    <property type="entry name" value="Spc7"/>
    <property type="match status" value="1"/>
</dbReference>
<dbReference type="GO" id="GO:0000776">
    <property type="term" value="C:kinetochore"/>
    <property type="evidence" value="ECO:0007669"/>
    <property type="project" value="TreeGrafter"/>
</dbReference>
<dbReference type="Pfam" id="PF08317">
    <property type="entry name" value="Spc7"/>
    <property type="match status" value="1"/>
</dbReference>
<proteinExistence type="predicted"/>
<dbReference type="EMBL" id="MU853350">
    <property type="protein sequence ID" value="KAK4110472.1"/>
    <property type="molecule type" value="Genomic_DNA"/>
</dbReference>
<feature type="compositionally biased region" description="Polar residues" evidence="2">
    <location>
        <begin position="900"/>
        <end position="917"/>
    </location>
</feature>
<feature type="domain" description="Spc7 kinetochore protein" evidence="3">
    <location>
        <begin position="941"/>
        <end position="1235"/>
    </location>
</feature>
<dbReference type="RefSeq" id="XP_064668042.1">
    <property type="nucleotide sequence ID" value="XM_064811913.1"/>
</dbReference>
<dbReference type="Proteomes" id="UP001302812">
    <property type="component" value="Unassembled WGS sequence"/>
</dbReference>
<feature type="compositionally biased region" description="Basic and acidic residues" evidence="2">
    <location>
        <begin position="216"/>
        <end position="233"/>
    </location>
</feature>
<feature type="compositionally biased region" description="Basic and acidic residues" evidence="2">
    <location>
        <begin position="768"/>
        <end position="800"/>
    </location>
</feature>
<organism evidence="4 5">
    <name type="scientific">Canariomyces notabilis</name>
    <dbReference type="NCBI Taxonomy" id="2074819"/>
    <lineage>
        <taxon>Eukaryota</taxon>
        <taxon>Fungi</taxon>
        <taxon>Dikarya</taxon>
        <taxon>Ascomycota</taxon>
        <taxon>Pezizomycotina</taxon>
        <taxon>Sordariomycetes</taxon>
        <taxon>Sordariomycetidae</taxon>
        <taxon>Sordariales</taxon>
        <taxon>Chaetomiaceae</taxon>
        <taxon>Canariomyces</taxon>
    </lineage>
</organism>
<feature type="region of interest" description="Disordered" evidence="2">
    <location>
        <begin position="746"/>
        <end position="800"/>
    </location>
</feature>
<dbReference type="InterPro" id="IPR040850">
    <property type="entry name" value="Knl1_RWD_C"/>
</dbReference>
<dbReference type="SMART" id="SM01315">
    <property type="entry name" value="Spc7_N"/>
    <property type="match status" value="1"/>
</dbReference>
<name>A0AAN6TAW1_9PEZI</name>
<accession>A0AAN6TAW1</accession>
<dbReference type="AlphaFoldDB" id="A0AAN6TAW1"/>
<feature type="region of interest" description="Disordered" evidence="2">
    <location>
        <begin position="570"/>
        <end position="732"/>
    </location>
</feature>
<evidence type="ECO:0000256" key="2">
    <source>
        <dbReference type="SAM" id="MobiDB-lite"/>
    </source>
</evidence>